<dbReference type="EMBL" id="CP031769">
    <property type="protein sequence ID" value="AXR07377.1"/>
    <property type="molecule type" value="Genomic_DNA"/>
</dbReference>
<dbReference type="SUPFAM" id="SSF56601">
    <property type="entry name" value="beta-lactamase/transpeptidase-like"/>
    <property type="match status" value="1"/>
</dbReference>
<dbReference type="OrthoDB" id="119951at2"/>
<feature type="domain" description="Beta-lactamase-related" evidence="1">
    <location>
        <begin position="53"/>
        <end position="389"/>
    </location>
</feature>
<dbReference type="InterPro" id="IPR001466">
    <property type="entry name" value="Beta-lactam-related"/>
</dbReference>
<organism evidence="2 3">
    <name type="scientific">Salinimonas sediminis</name>
    <dbReference type="NCBI Taxonomy" id="2303538"/>
    <lineage>
        <taxon>Bacteria</taxon>
        <taxon>Pseudomonadati</taxon>
        <taxon>Pseudomonadota</taxon>
        <taxon>Gammaproteobacteria</taxon>
        <taxon>Alteromonadales</taxon>
        <taxon>Alteromonadaceae</taxon>
        <taxon>Alteromonas/Salinimonas group</taxon>
        <taxon>Salinimonas</taxon>
    </lineage>
</organism>
<protein>
    <submittedName>
        <fullName evidence="2">Serine hydrolase</fullName>
    </submittedName>
</protein>
<gene>
    <name evidence="2" type="ORF">D0Y50_14070</name>
</gene>
<dbReference type="KEGG" id="salm:D0Y50_14070"/>
<dbReference type="Proteomes" id="UP000262073">
    <property type="component" value="Chromosome"/>
</dbReference>
<accession>A0A346NPC0</accession>
<dbReference type="Gene3D" id="3.40.710.10">
    <property type="entry name" value="DD-peptidase/beta-lactamase superfamily"/>
    <property type="match status" value="1"/>
</dbReference>
<keyword evidence="3" id="KW-1185">Reference proteome</keyword>
<dbReference type="InterPro" id="IPR012338">
    <property type="entry name" value="Beta-lactam/transpept-like"/>
</dbReference>
<dbReference type="Pfam" id="PF00144">
    <property type="entry name" value="Beta-lactamase"/>
    <property type="match status" value="1"/>
</dbReference>
<keyword evidence="2" id="KW-0378">Hydrolase</keyword>
<dbReference type="InterPro" id="IPR050491">
    <property type="entry name" value="AmpC-like"/>
</dbReference>
<dbReference type="GO" id="GO:0016787">
    <property type="term" value="F:hydrolase activity"/>
    <property type="evidence" value="ECO:0007669"/>
    <property type="project" value="UniProtKB-KW"/>
</dbReference>
<sequence length="550" mass="59897">MITFSPMLWLTALAIVMYGTIASAQPNVTPLAPVEEQPSSLPQPLDSQALVQVINRSMEAFATPGMAVGVVHNGTTVFSEGFGQRNIARNLPVTPATQFRLASTSKAFTAAALAILVDQGKLNWHDPVTDYLPEFQLHDPWVTRHFTVADLLTHQSGLASGAGDSMLWPSPSRFSLDEIIHNLRYLSPAGEFRKTFAYSNVMYMVAGEVVARASGMSLASFIQQALFAPLNMTCFVEEVSPSALQNVAVSYAQNDTEGFYPITRNQVNTKGVIYAAAGGITCNTHSMLNWLSMWLNNGSFGGQSIISPTQLDQLTAQHVALPVAAIDKQWNQTQFGGYALGWRVSDMYGYKVVSHTGTVSGYQAYVAFVPAQKLGVVLLNNGSHYGARGAVMQHILNSYLQPSTPDKTLPDDWIAAYQALASKQRKSWLQRHPKPVKSGAFGIAKAKLAGTYRDTWFGAMHIAEQNGKWRISSAKMPTLSGSVEDFSATRLQVNWDNTNAASPALLSVDINSTGQIRGFTLQPLRQSTSPAAATNHAYRDMYFSRMPASE</sequence>
<dbReference type="PANTHER" id="PTHR46825">
    <property type="entry name" value="D-ALANYL-D-ALANINE-CARBOXYPEPTIDASE/ENDOPEPTIDASE AMPH"/>
    <property type="match status" value="1"/>
</dbReference>
<reference evidence="2 3" key="1">
    <citation type="submission" date="2018-08" db="EMBL/GenBank/DDBJ databases">
        <title>Salinimonas sediminis sp. nov., a piezophilic bacterium isolated from a deep-sea sediment sample from the New Britain Trench.</title>
        <authorList>
            <person name="Cao J."/>
        </authorList>
    </citation>
    <scope>NUCLEOTIDE SEQUENCE [LARGE SCALE GENOMIC DNA]</scope>
    <source>
        <strain evidence="2 3">N102</strain>
    </source>
</reference>
<dbReference type="AlphaFoldDB" id="A0A346NPC0"/>
<evidence type="ECO:0000313" key="3">
    <source>
        <dbReference type="Proteomes" id="UP000262073"/>
    </source>
</evidence>
<name>A0A346NPC0_9ALTE</name>
<evidence type="ECO:0000313" key="2">
    <source>
        <dbReference type="EMBL" id="AXR07377.1"/>
    </source>
</evidence>
<dbReference type="PANTHER" id="PTHR46825:SF15">
    <property type="entry name" value="BETA-LACTAMASE-RELATED DOMAIN-CONTAINING PROTEIN"/>
    <property type="match status" value="1"/>
</dbReference>
<evidence type="ECO:0000259" key="1">
    <source>
        <dbReference type="Pfam" id="PF00144"/>
    </source>
</evidence>
<proteinExistence type="predicted"/>
<dbReference type="RefSeq" id="WP_117317493.1">
    <property type="nucleotide sequence ID" value="NZ_CP031769.1"/>
</dbReference>